<organism evidence="3 4">
    <name type="scientific">Pengzhenrongella sicca</name>
    <dbReference type="NCBI Taxonomy" id="2819238"/>
    <lineage>
        <taxon>Bacteria</taxon>
        <taxon>Bacillati</taxon>
        <taxon>Actinomycetota</taxon>
        <taxon>Actinomycetes</taxon>
        <taxon>Micrococcales</taxon>
        <taxon>Pengzhenrongella</taxon>
    </lineage>
</organism>
<feature type="transmembrane region" description="Helical" evidence="2">
    <location>
        <begin position="378"/>
        <end position="398"/>
    </location>
</feature>
<evidence type="ECO:0000256" key="2">
    <source>
        <dbReference type="SAM" id="Phobius"/>
    </source>
</evidence>
<dbReference type="RefSeq" id="WP_227424947.1">
    <property type="nucleotide sequence ID" value="NZ_CP071868.1"/>
</dbReference>
<feature type="transmembrane region" description="Helical" evidence="2">
    <location>
        <begin position="90"/>
        <end position="113"/>
    </location>
</feature>
<keyword evidence="4" id="KW-1185">Reference proteome</keyword>
<gene>
    <name evidence="3" type="ORF">J4E96_06410</name>
</gene>
<evidence type="ECO:0000256" key="1">
    <source>
        <dbReference type="SAM" id="MobiDB-lite"/>
    </source>
</evidence>
<feature type="transmembrane region" description="Helical" evidence="2">
    <location>
        <begin position="134"/>
        <end position="158"/>
    </location>
</feature>
<feature type="transmembrane region" description="Helical" evidence="2">
    <location>
        <begin position="38"/>
        <end position="62"/>
    </location>
</feature>
<proteinExistence type="predicted"/>
<dbReference type="Proteomes" id="UP000663937">
    <property type="component" value="Chromosome"/>
</dbReference>
<feature type="transmembrane region" description="Helical" evidence="2">
    <location>
        <begin position="279"/>
        <end position="303"/>
    </location>
</feature>
<dbReference type="EMBL" id="CP071868">
    <property type="protein sequence ID" value="QTE30597.1"/>
    <property type="molecule type" value="Genomic_DNA"/>
</dbReference>
<keyword evidence="2" id="KW-0812">Transmembrane</keyword>
<keyword evidence="2" id="KW-1133">Transmembrane helix</keyword>
<sequence>MATDHRALPAEDAPASGTDAPAGDTDTRPAWLRDRSAAAAPVTTTGLVVRAAVIVFGLYLIWLGAHGDPLPSGLGADDRAGQALAGLDAWVAQSVVALALGVFAVLGAATSLLASRPVGGARGAALRTRVSDRYLLILFGLLGVIFTATIVVLASLWATGVAYRNYEVDNSVPSGANYAILIGVCVILAGVGWGMVVTLVRGPARVVAAGEHLPTARLVLRPFGYLAMGVVWVALWLVIVALAAALPVALSDRKPIGLADGPFSTAAGIVDLQENPLTLILVLLLLMPFLALVFGYVVALFPLTSWPLAALSFVYVARSLRPSYAGEALSGTSYSDEAIGPPTVGGSTALSLLPMRSSWLTDVLMKAYIMGWTPSFTAIKHCFWLGIGYLVATLAFVWPVTNPVLVALFAILSLGLVGYSVAKLVAIARAIPPRSVRAYGSKAAEDATVSGPKRTRR</sequence>
<reference evidence="3" key="1">
    <citation type="submission" date="2021-03" db="EMBL/GenBank/DDBJ databases">
        <title>Pengzhenrongella sicca gen. nov., sp. nov., a new member of suborder Micrococcineae isolated from High-Arctic tundra soil.</title>
        <authorList>
            <person name="Peng F."/>
        </authorList>
    </citation>
    <scope>NUCLEOTIDE SEQUENCE</scope>
    <source>
        <strain evidence="3">LRZ-2</strain>
    </source>
</reference>
<accession>A0A8A4ZJA0</accession>
<name>A0A8A4ZJA0_9MICO</name>
<keyword evidence="2" id="KW-0472">Membrane</keyword>
<evidence type="ECO:0000313" key="3">
    <source>
        <dbReference type="EMBL" id="QTE30597.1"/>
    </source>
</evidence>
<feature type="transmembrane region" description="Helical" evidence="2">
    <location>
        <begin position="404"/>
        <end position="427"/>
    </location>
</feature>
<protein>
    <submittedName>
        <fullName evidence="3">Uncharacterized protein</fullName>
    </submittedName>
</protein>
<feature type="region of interest" description="Disordered" evidence="1">
    <location>
        <begin position="1"/>
        <end position="28"/>
    </location>
</feature>
<feature type="transmembrane region" description="Helical" evidence="2">
    <location>
        <begin position="223"/>
        <end position="246"/>
    </location>
</feature>
<feature type="transmembrane region" description="Helical" evidence="2">
    <location>
        <begin position="178"/>
        <end position="202"/>
    </location>
</feature>
<dbReference type="KEGG" id="psic:J4E96_06410"/>
<dbReference type="AlphaFoldDB" id="A0A8A4ZJA0"/>
<evidence type="ECO:0000313" key="4">
    <source>
        <dbReference type="Proteomes" id="UP000663937"/>
    </source>
</evidence>